<evidence type="ECO:0000256" key="1">
    <source>
        <dbReference type="SAM" id="Phobius"/>
    </source>
</evidence>
<reference evidence="2" key="1">
    <citation type="submission" date="2015-04" db="EMBL/GenBank/DDBJ databases">
        <authorList>
            <person name="Syromyatnikov M.Y."/>
            <person name="Popov V.N."/>
        </authorList>
    </citation>
    <scope>NUCLEOTIDE SEQUENCE</scope>
    <source>
        <strain evidence="2">MO-1</strain>
    </source>
</reference>
<keyword evidence="1" id="KW-0812">Transmembrane</keyword>
<dbReference type="Pfam" id="PF07963">
    <property type="entry name" value="N_methyl"/>
    <property type="match status" value="1"/>
</dbReference>
<dbReference type="AlphaFoldDB" id="A0A1S7LDP0"/>
<evidence type="ECO:0008006" key="3">
    <source>
        <dbReference type="Google" id="ProtNLM"/>
    </source>
</evidence>
<organism evidence="2">
    <name type="scientific">Magnetococcus massalia (strain MO-1)</name>
    <dbReference type="NCBI Taxonomy" id="451514"/>
    <lineage>
        <taxon>Bacteria</taxon>
        <taxon>Pseudomonadati</taxon>
        <taxon>Pseudomonadota</taxon>
        <taxon>Magnetococcia</taxon>
        <taxon>Magnetococcales</taxon>
        <taxon>Magnetococcaceae</taxon>
        <taxon>Magnetococcus</taxon>
    </lineage>
</organism>
<dbReference type="EMBL" id="LO017727">
    <property type="protein sequence ID" value="CRH04668.1"/>
    <property type="molecule type" value="Genomic_DNA"/>
</dbReference>
<proteinExistence type="predicted"/>
<dbReference type="SUPFAM" id="SSF54523">
    <property type="entry name" value="Pili subunits"/>
    <property type="match status" value="1"/>
</dbReference>
<protein>
    <recommendedName>
        <fullName evidence="3">Prepilin-type N-terminal cleavage/methylation domain-containing protein</fullName>
    </recommendedName>
</protein>
<gene>
    <name evidence="2" type="ORF">MAGMO_0457</name>
</gene>
<dbReference type="Gene3D" id="3.30.700.10">
    <property type="entry name" value="Glycoprotein, Type 4 Pilin"/>
    <property type="match status" value="1"/>
</dbReference>
<dbReference type="InterPro" id="IPR012902">
    <property type="entry name" value="N_methyl_site"/>
</dbReference>
<name>A0A1S7LDP0_MAGMO</name>
<dbReference type="NCBIfam" id="TIGR02532">
    <property type="entry name" value="IV_pilin_GFxxxE"/>
    <property type="match status" value="1"/>
</dbReference>
<evidence type="ECO:0000313" key="2">
    <source>
        <dbReference type="EMBL" id="CRH04668.1"/>
    </source>
</evidence>
<keyword evidence="1" id="KW-0472">Membrane</keyword>
<keyword evidence="1" id="KW-1133">Transmembrane helix</keyword>
<sequence>MLKNGCESKRSGEQGFTLMEMAIVLVVIGLILGAVSIGKDLQRNAEYRKITNKFVGQWAQAYNQYYERTGVVPGDTVIAPTGRSNVAEDVPAFFEAAGIKLPRGNGNGSENIYLYFDKDGLPRQLTITFNSVGMQGSTLNTTETQNLVGNLMVVDNIAPTLFSVLDGSIDGIVDSDDGVFRCAQDLTADVSNEAISLSDEDGNQKTALTTCFYKMQQ</sequence>
<dbReference type="InterPro" id="IPR045584">
    <property type="entry name" value="Pilin-like"/>
</dbReference>
<feature type="transmembrane region" description="Helical" evidence="1">
    <location>
        <begin position="18"/>
        <end position="38"/>
    </location>
</feature>
<accession>A0A1S7LDP0</accession>